<dbReference type="EMBL" id="DSVQ01000018">
    <property type="protein sequence ID" value="HGT40608.1"/>
    <property type="molecule type" value="Genomic_DNA"/>
</dbReference>
<dbReference type="PANTHER" id="PTHR22602:SF0">
    <property type="entry name" value="TRANSFERASE CAF17, MITOCHONDRIAL-RELATED"/>
    <property type="match status" value="1"/>
</dbReference>
<dbReference type="NCBIfam" id="TIGR03317">
    <property type="entry name" value="ygfZ_signature"/>
    <property type="match status" value="1"/>
</dbReference>
<evidence type="ECO:0000256" key="1">
    <source>
        <dbReference type="ARBA" id="ARBA00022946"/>
    </source>
</evidence>
<reference evidence="4" key="1">
    <citation type="journal article" date="2020" name="mSystems">
        <title>Genome- and Community-Level Interaction Insights into Carbon Utilization and Element Cycling Functions of Hydrothermarchaeota in Hydrothermal Sediment.</title>
        <authorList>
            <person name="Zhou Z."/>
            <person name="Liu Y."/>
            <person name="Xu W."/>
            <person name="Pan J."/>
            <person name="Luo Z.H."/>
            <person name="Li M."/>
        </authorList>
    </citation>
    <scope>NUCLEOTIDE SEQUENCE [LARGE SCALE GENOMIC DNA]</scope>
    <source>
        <strain evidence="4">SpSt-508</strain>
    </source>
</reference>
<evidence type="ECO:0000256" key="2">
    <source>
        <dbReference type="SAM" id="MobiDB-lite"/>
    </source>
</evidence>
<dbReference type="SUPFAM" id="SSF101790">
    <property type="entry name" value="Aminomethyltransferase beta-barrel domain"/>
    <property type="match status" value="1"/>
</dbReference>
<dbReference type="SUPFAM" id="SSF103025">
    <property type="entry name" value="Folate-binding domain"/>
    <property type="match status" value="1"/>
</dbReference>
<proteinExistence type="predicted"/>
<sequence length="442" mass="48018">MAGYQNEDVVNGHEWFPSLDGSPWWRAAIRGLPVNGFAARLSRPLFPAFSAARGVPRKVFVGALSTRLPVSYATERTRGSVREGSTSASGERRDGFLGSGRPYDGKDDGSKGDGSVTPATLAARDGAVLLDLTGRTLLELTGRDRVPFLHNFCTNDIKALAPGQGCEAFLCNAKGRVLSHVTVFADADSLWLETVAGQAARLRSHLERYIIREDVALHDRSAEVAEVLLTGPRSRELFLEACTPAVADGLREKLSAMPRPGIIAWDRAPWLRVGSVAWLTGSAWLVWGSVAGPAVKDLVAQLIARGGVRGDADDWESLRIDAGFPEYGHDITDDRLPQEVARNRLCLNFHKGCYLGQEPIARLDALGHTNQELRRLRGTGRKIPSRGTRLHDRDSGAEAGIVTSAATHPFEEGVVALGYVKRKWFAAGTVLSWEEGELTVRP</sequence>
<dbReference type="PANTHER" id="PTHR22602">
    <property type="entry name" value="TRANSFERASE CAF17, MITOCHONDRIAL-RELATED"/>
    <property type="match status" value="1"/>
</dbReference>
<gene>
    <name evidence="4" type="ORF">ENS64_15295</name>
</gene>
<dbReference type="Gene3D" id="3.30.1360.120">
    <property type="entry name" value="Probable tRNA modification gtpase trme, domain 1"/>
    <property type="match status" value="1"/>
</dbReference>
<comment type="caution">
    <text evidence="4">The sequence shown here is derived from an EMBL/GenBank/DDBJ whole genome shotgun (WGS) entry which is preliminary data.</text>
</comment>
<feature type="domain" description="GCVT N-terminal" evidence="3">
    <location>
        <begin position="120"/>
        <end position="242"/>
    </location>
</feature>
<dbReference type="InterPro" id="IPR017703">
    <property type="entry name" value="YgfZ/GCV_T_CS"/>
</dbReference>
<accession>A0A7C4QSX3</accession>
<dbReference type="InterPro" id="IPR029043">
    <property type="entry name" value="GcvT/YgfZ_C"/>
</dbReference>
<dbReference type="AlphaFoldDB" id="A0A7C4QSX3"/>
<evidence type="ECO:0000313" key="4">
    <source>
        <dbReference type="EMBL" id="HGT40608.1"/>
    </source>
</evidence>
<protein>
    <submittedName>
        <fullName evidence="4">Folate-binding protein</fullName>
    </submittedName>
</protein>
<name>A0A7C4QSX3_9PLAN</name>
<dbReference type="GO" id="GO:0016226">
    <property type="term" value="P:iron-sulfur cluster assembly"/>
    <property type="evidence" value="ECO:0007669"/>
    <property type="project" value="TreeGrafter"/>
</dbReference>
<dbReference type="InterPro" id="IPR045179">
    <property type="entry name" value="YgfZ/GcvT"/>
</dbReference>
<organism evidence="4">
    <name type="scientific">Schlesneria paludicola</name>
    <dbReference type="NCBI Taxonomy" id="360056"/>
    <lineage>
        <taxon>Bacteria</taxon>
        <taxon>Pseudomonadati</taxon>
        <taxon>Planctomycetota</taxon>
        <taxon>Planctomycetia</taxon>
        <taxon>Planctomycetales</taxon>
        <taxon>Planctomycetaceae</taxon>
        <taxon>Schlesneria</taxon>
    </lineage>
</organism>
<keyword evidence="1" id="KW-0809">Transit peptide</keyword>
<dbReference type="InterPro" id="IPR006222">
    <property type="entry name" value="GCVT_N"/>
</dbReference>
<feature type="region of interest" description="Disordered" evidence="2">
    <location>
        <begin position="75"/>
        <end position="117"/>
    </location>
</feature>
<dbReference type="Pfam" id="PF01571">
    <property type="entry name" value="GCV_T"/>
    <property type="match status" value="1"/>
</dbReference>
<dbReference type="InterPro" id="IPR027266">
    <property type="entry name" value="TrmE/GcvT-like"/>
</dbReference>
<evidence type="ECO:0000259" key="3">
    <source>
        <dbReference type="Pfam" id="PF01571"/>
    </source>
</evidence>